<feature type="transmembrane region" description="Helical" evidence="1">
    <location>
        <begin position="157"/>
        <end position="175"/>
    </location>
</feature>
<name>A0AA39YI91_9PEZI</name>
<evidence type="ECO:0000256" key="1">
    <source>
        <dbReference type="SAM" id="Phobius"/>
    </source>
</evidence>
<feature type="transmembrane region" description="Helical" evidence="1">
    <location>
        <begin position="46"/>
        <end position="70"/>
    </location>
</feature>
<dbReference type="PANTHER" id="PTHR35394:SF5">
    <property type="entry name" value="DUF3176 DOMAIN-CONTAINING PROTEIN"/>
    <property type="match status" value="1"/>
</dbReference>
<feature type="transmembrane region" description="Helical" evidence="1">
    <location>
        <begin position="90"/>
        <end position="112"/>
    </location>
</feature>
<proteinExistence type="predicted"/>
<protein>
    <submittedName>
        <fullName evidence="2">Uncharacterized protein</fullName>
    </submittedName>
</protein>
<sequence>MASGRVSPEDTPLNLAPEQTTSYQPLHWEKGHFKENKGRPHVMRYWPLEIAGMAGALAMMGVTVFLLLWFDGEDYEEWTRRVPPSIKFSAVIATLATAARSCMLFGIAEIIGQQKWVWFTRRTRPLYHLYQFDEASRGIIGSLEILPMLFRNIRSRLTMYVLAAVTIVLVASAFGPSTQQAVGLRPCHKVSPDTRARIPVANFATGDYYRDPRGGVADVEATVDMKGIIVEALTNPQGLDTSVKPINCTTGRCSFPDYGTGTTHASIGLCSRCYDRTREAMRGQNGLVTLPIPGGLIPNLQIKTSAPYEPFLQAGFLPNHSTDPELRDTALGSVHMLTGTSPSTAPGVVAIACTLYPCLKTYHGRVYSGRLTETLITTIATVKQMSTADTGNYTAIRLPCVIDTDPLHEAAKTYRENNISEIARDRPDRTWGRFVLPGQRTETAVPNACLYKLDYQYGKALTKFFSSLLNGTCTYHVEQGDDVQCNDKWWLSQMYFGGAASFFSLNNVFGNMSAVVTNRLRTTGWGPNQHRPPGKQAGTLEWRGNGYGVNGTVELSKTCIYFDWGWIIPPVIMLLTSTALLVWSVTKNYTEQRIPLWKSDPLPLMFFGFGKKGVTGRDVPNDVSISAMHHKSKGIHVRCQIDDDDEGPGLVKGLGLRRRNDGREAYRMDAMLLAEEP</sequence>
<evidence type="ECO:0000313" key="2">
    <source>
        <dbReference type="EMBL" id="KAK0652435.1"/>
    </source>
</evidence>
<feature type="transmembrane region" description="Helical" evidence="1">
    <location>
        <begin position="564"/>
        <end position="583"/>
    </location>
</feature>
<dbReference type="AlphaFoldDB" id="A0AA39YI91"/>
<keyword evidence="1" id="KW-0472">Membrane</keyword>
<dbReference type="PANTHER" id="PTHR35394">
    <property type="entry name" value="DUF3176 DOMAIN-CONTAINING PROTEIN"/>
    <property type="match status" value="1"/>
</dbReference>
<comment type="caution">
    <text evidence="2">The sequence shown here is derived from an EMBL/GenBank/DDBJ whole genome shotgun (WGS) entry which is preliminary data.</text>
</comment>
<accession>A0AA39YI91</accession>
<dbReference type="InterPro" id="IPR021514">
    <property type="entry name" value="DUF3176"/>
</dbReference>
<reference evidence="2" key="1">
    <citation type="submission" date="2023-06" db="EMBL/GenBank/DDBJ databases">
        <title>Genome-scale phylogeny and comparative genomics of the fungal order Sordariales.</title>
        <authorList>
            <consortium name="Lawrence Berkeley National Laboratory"/>
            <person name="Hensen N."/>
            <person name="Bonometti L."/>
            <person name="Westerberg I."/>
            <person name="Brannstrom I.O."/>
            <person name="Guillou S."/>
            <person name="Cros-Aarteil S."/>
            <person name="Calhoun S."/>
            <person name="Haridas S."/>
            <person name="Kuo A."/>
            <person name="Mondo S."/>
            <person name="Pangilinan J."/>
            <person name="Riley R."/>
            <person name="Labutti K."/>
            <person name="Andreopoulos B."/>
            <person name="Lipzen A."/>
            <person name="Chen C."/>
            <person name="Yanf M."/>
            <person name="Daum C."/>
            <person name="Ng V."/>
            <person name="Clum A."/>
            <person name="Steindorff A."/>
            <person name="Ohm R."/>
            <person name="Martin F."/>
            <person name="Silar P."/>
            <person name="Natvig D."/>
            <person name="Lalanne C."/>
            <person name="Gautier V."/>
            <person name="Ament-Velasquez S.L."/>
            <person name="Kruys A."/>
            <person name="Hutchinson M.I."/>
            <person name="Powell A.J."/>
            <person name="Barry K."/>
            <person name="Miller A.N."/>
            <person name="Grigoriev I.V."/>
            <person name="Debuchy R."/>
            <person name="Gladieux P."/>
            <person name="Thoren M.H."/>
            <person name="Johannesson H."/>
        </authorList>
    </citation>
    <scope>NUCLEOTIDE SEQUENCE</scope>
    <source>
        <strain evidence="2">SMH2532-1</strain>
    </source>
</reference>
<dbReference type="EMBL" id="JAULSV010000002">
    <property type="protein sequence ID" value="KAK0652435.1"/>
    <property type="molecule type" value="Genomic_DNA"/>
</dbReference>
<keyword evidence="1" id="KW-0812">Transmembrane</keyword>
<gene>
    <name evidence="2" type="ORF">B0T16DRAFT_443671</name>
</gene>
<keyword evidence="1" id="KW-1133">Transmembrane helix</keyword>
<organism evidence="2 3">
    <name type="scientific">Cercophora newfieldiana</name>
    <dbReference type="NCBI Taxonomy" id="92897"/>
    <lineage>
        <taxon>Eukaryota</taxon>
        <taxon>Fungi</taxon>
        <taxon>Dikarya</taxon>
        <taxon>Ascomycota</taxon>
        <taxon>Pezizomycotina</taxon>
        <taxon>Sordariomycetes</taxon>
        <taxon>Sordariomycetidae</taxon>
        <taxon>Sordariales</taxon>
        <taxon>Lasiosphaeriaceae</taxon>
        <taxon>Cercophora</taxon>
    </lineage>
</organism>
<keyword evidence="3" id="KW-1185">Reference proteome</keyword>
<dbReference type="Proteomes" id="UP001174936">
    <property type="component" value="Unassembled WGS sequence"/>
</dbReference>
<evidence type="ECO:0000313" key="3">
    <source>
        <dbReference type="Proteomes" id="UP001174936"/>
    </source>
</evidence>
<dbReference type="Pfam" id="PF11374">
    <property type="entry name" value="DUF3176"/>
    <property type="match status" value="1"/>
</dbReference>